<accession>A0ABZ0CM01</accession>
<feature type="transmembrane region" description="Helical" evidence="5">
    <location>
        <begin position="78"/>
        <end position="98"/>
    </location>
</feature>
<feature type="transmembrane region" description="Helical" evidence="5">
    <location>
        <begin position="172"/>
        <end position="191"/>
    </location>
</feature>
<keyword evidence="5" id="KW-0812">Transmembrane</keyword>
<evidence type="ECO:0000256" key="3">
    <source>
        <dbReference type="ARBA" id="ARBA00022553"/>
    </source>
</evidence>
<dbReference type="RefSeq" id="WP_316698200.1">
    <property type="nucleotide sequence ID" value="NZ_CP136336.1"/>
</dbReference>
<reference evidence="10 11" key="1">
    <citation type="submission" date="2023-10" db="EMBL/GenBank/DDBJ databases">
        <title>Bacteria for the degradation of biodegradable plastic PBAT(Polybutylene adipate terephthalate).</title>
        <authorList>
            <person name="Weon H.-Y."/>
            <person name="Yeon J."/>
        </authorList>
    </citation>
    <scope>NUCLEOTIDE SEQUENCE [LARGE SCALE GENOMIC DNA]</scope>
    <source>
        <strain evidence="10 11">SBD 7-3</strain>
    </source>
</reference>
<dbReference type="SUPFAM" id="SSF55874">
    <property type="entry name" value="ATPase domain of HSP90 chaperone/DNA topoisomerase II/histidine kinase"/>
    <property type="match status" value="1"/>
</dbReference>
<dbReference type="Pfam" id="PF02518">
    <property type="entry name" value="HATPase_c"/>
    <property type="match status" value="1"/>
</dbReference>
<evidence type="ECO:0000256" key="2">
    <source>
        <dbReference type="ARBA" id="ARBA00012438"/>
    </source>
</evidence>
<dbReference type="Gene3D" id="3.30.565.10">
    <property type="entry name" value="Histidine kinase-like ATPase, C-terminal domain"/>
    <property type="match status" value="1"/>
</dbReference>
<sequence>MLIGYYETPLVLLSVLVAILASYTALSLAERVSRTQGRVARWWIAGGAFAMGTGIWAMHFVGMLAFRLPIALGFDLGITLLSWLLPIAVSAVALWQLGGPSLSWPALARSAGLLGIGITAMHYVGMAAMRMQPAIVYDLALVAASAGIAIAAAAAALWIGFRLRASASPQVWMYRAAASVVMGFAIVGMHYTGMAAASFPDNSICGAATGEFTLTQLATVVVVATVGVLAIALLTTVYDARLEARTAVLALAEQTGKERQQMLERERALRLEAERLSALKDEFLATLSHELRTPLNAVLGWAQILRTRHDEELLKKGVDTIERNARLQARLIDDLLDMSRIVSGRVRLEPELIEPWTVVEAAVEAVRPAMVSKQIELSADLDRASGRVWADPSRLQQVMWNLLSNASKFTPAQGRVRVELCAERRDIVVRVTDSGIGISPDFLPHMFERFRQADASTTRRQGGLGLGLAICRQLVELHGGVVEVASDGPGKGTTFTVRLPRASALTPLRGFTRASDADPSSREATPPQEDLTGATVLVVDDETDARLLLQQILGDRGARVMVADSARAALEALGRETPHVMVSDIGMPDVDGFELIRRVRAHPDPGVASVKAVALTAFTRSEDHAKALREGFDAFLPKPVEAGMLVSQVARLAGANQPHCPT</sequence>
<feature type="domain" description="Histidine kinase" evidence="7">
    <location>
        <begin position="286"/>
        <end position="503"/>
    </location>
</feature>
<dbReference type="InterPro" id="IPR036890">
    <property type="entry name" value="HATPase_C_sf"/>
</dbReference>
<dbReference type="InterPro" id="IPR011006">
    <property type="entry name" value="CheY-like_superfamily"/>
</dbReference>
<feature type="transmembrane region" description="Helical" evidence="5">
    <location>
        <begin position="212"/>
        <end position="238"/>
    </location>
</feature>
<proteinExistence type="predicted"/>
<dbReference type="Pfam" id="PF00072">
    <property type="entry name" value="Response_reg"/>
    <property type="match status" value="1"/>
</dbReference>
<evidence type="ECO:0000256" key="4">
    <source>
        <dbReference type="PROSITE-ProRule" id="PRU00169"/>
    </source>
</evidence>
<keyword evidence="5" id="KW-1133">Transmembrane helix</keyword>
<organism evidence="10 11">
    <name type="scientific">Piscinibacter gummiphilus</name>
    <dbReference type="NCBI Taxonomy" id="946333"/>
    <lineage>
        <taxon>Bacteria</taxon>
        <taxon>Pseudomonadati</taxon>
        <taxon>Pseudomonadota</taxon>
        <taxon>Betaproteobacteria</taxon>
        <taxon>Burkholderiales</taxon>
        <taxon>Sphaerotilaceae</taxon>
        <taxon>Piscinibacter</taxon>
    </lineage>
</organism>
<dbReference type="InterPro" id="IPR003594">
    <property type="entry name" value="HATPase_dom"/>
</dbReference>
<evidence type="ECO:0000256" key="5">
    <source>
        <dbReference type="PROSITE-ProRule" id="PRU00244"/>
    </source>
</evidence>
<dbReference type="InterPro" id="IPR003661">
    <property type="entry name" value="HisK_dim/P_dom"/>
</dbReference>
<dbReference type="EC" id="2.7.13.3" evidence="2"/>
<gene>
    <name evidence="10" type="ORF">RXV79_13840</name>
</gene>
<dbReference type="InterPro" id="IPR005330">
    <property type="entry name" value="MHYT_dom"/>
</dbReference>
<dbReference type="SMART" id="SM00388">
    <property type="entry name" value="HisKA"/>
    <property type="match status" value="1"/>
</dbReference>
<evidence type="ECO:0000256" key="6">
    <source>
        <dbReference type="SAM" id="MobiDB-lite"/>
    </source>
</evidence>
<dbReference type="EMBL" id="CP136336">
    <property type="protein sequence ID" value="WOB06004.1"/>
    <property type="molecule type" value="Genomic_DNA"/>
</dbReference>
<evidence type="ECO:0000259" key="7">
    <source>
        <dbReference type="PROSITE" id="PS50109"/>
    </source>
</evidence>
<dbReference type="SUPFAM" id="SSF47384">
    <property type="entry name" value="Homodimeric domain of signal transducing histidine kinase"/>
    <property type="match status" value="1"/>
</dbReference>
<dbReference type="InterPro" id="IPR004358">
    <property type="entry name" value="Sig_transdc_His_kin-like_C"/>
</dbReference>
<name>A0ABZ0CM01_9BURK</name>
<dbReference type="Pfam" id="PF03707">
    <property type="entry name" value="MHYT"/>
    <property type="match status" value="4"/>
</dbReference>
<protein>
    <recommendedName>
        <fullName evidence="2">histidine kinase</fullName>
        <ecNumber evidence="2">2.7.13.3</ecNumber>
    </recommendedName>
</protein>
<feature type="domain" description="MHYT" evidence="9">
    <location>
        <begin position="6"/>
        <end position="200"/>
    </location>
</feature>
<dbReference type="PROSITE" id="PS50924">
    <property type="entry name" value="MHYT"/>
    <property type="match status" value="1"/>
</dbReference>
<evidence type="ECO:0000313" key="10">
    <source>
        <dbReference type="EMBL" id="WOB06004.1"/>
    </source>
</evidence>
<feature type="domain" description="Response regulatory" evidence="8">
    <location>
        <begin position="535"/>
        <end position="653"/>
    </location>
</feature>
<dbReference type="CDD" id="cd17580">
    <property type="entry name" value="REC_2_DhkD-like"/>
    <property type="match status" value="1"/>
</dbReference>
<evidence type="ECO:0000256" key="1">
    <source>
        <dbReference type="ARBA" id="ARBA00000085"/>
    </source>
</evidence>
<comment type="catalytic activity">
    <reaction evidence="1">
        <text>ATP + protein L-histidine = ADP + protein N-phospho-L-histidine.</text>
        <dbReference type="EC" id="2.7.13.3"/>
    </reaction>
</comment>
<dbReference type="Gene3D" id="1.10.287.130">
    <property type="match status" value="1"/>
</dbReference>
<dbReference type="SMART" id="SM00387">
    <property type="entry name" value="HATPase_c"/>
    <property type="match status" value="1"/>
</dbReference>
<dbReference type="Gene3D" id="3.40.50.2300">
    <property type="match status" value="1"/>
</dbReference>
<feature type="transmembrane region" description="Helical" evidence="5">
    <location>
        <begin position="136"/>
        <end position="160"/>
    </location>
</feature>
<dbReference type="InterPro" id="IPR005467">
    <property type="entry name" value="His_kinase_dom"/>
</dbReference>
<dbReference type="Proteomes" id="UP001303946">
    <property type="component" value="Chromosome"/>
</dbReference>
<feature type="modified residue" description="4-aspartylphosphate" evidence="4">
    <location>
        <position position="584"/>
    </location>
</feature>
<dbReference type="Pfam" id="PF00512">
    <property type="entry name" value="HisKA"/>
    <property type="match status" value="1"/>
</dbReference>
<dbReference type="CDD" id="cd16922">
    <property type="entry name" value="HATPase_EvgS-ArcB-TorS-like"/>
    <property type="match status" value="1"/>
</dbReference>
<dbReference type="PANTHER" id="PTHR43547:SF2">
    <property type="entry name" value="HYBRID SIGNAL TRANSDUCTION HISTIDINE KINASE C"/>
    <property type="match status" value="1"/>
</dbReference>
<dbReference type="InterPro" id="IPR001789">
    <property type="entry name" value="Sig_transdc_resp-reg_receiver"/>
</dbReference>
<dbReference type="PROSITE" id="PS50110">
    <property type="entry name" value="RESPONSE_REGULATORY"/>
    <property type="match status" value="1"/>
</dbReference>
<evidence type="ECO:0000259" key="8">
    <source>
        <dbReference type="PROSITE" id="PS50110"/>
    </source>
</evidence>
<dbReference type="InterPro" id="IPR036097">
    <property type="entry name" value="HisK_dim/P_sf"/>
</dbReference>
<dbReference type="CDD" id="cd00082">
    <property type="entry name" value="HisKA"/>
    <property type="match status" value="1"/>
</dbReference>
<dbReference type="PANTHER" id="PTHR43547">
    <property type="entry name" value="TWO-COMPONENT HISTIDINE KINASE"/>
    <property type="match status" value="1"/>
</dbReference>
<evidence type="ECO:0000259" key="9">
    <source>
        <dbReference type="PROSITE" id="PS50924"/>
    </source>
</evidence>
<dbReference type="SMART" id="SM00448">
    <property type="entry name" value="REC"/>
    <property type="match status" value="1"/>
</dbReference>
<keyword evidence="11" id="KW-1185">Reference proteome</keyword>
<feature type="region of interest" description="Disordered" evidence="6">
    <location>
        <begin position="508"/>
        <end position="532"/>
    </location>
</feature>
<dbReference type="PROSITE" id="PS50109">
    <property type="entry name" value="HIS_KIN"/>
    <property type="match status" value="1"/>
</dbReference>
<feature type="transmembrane region" description="Helical" evidence="5">
    <location>
        <begin position="39"/>
        <end position="66"/>
    </location>
</feature>
<dbReference type="PRINTS" id="PR00344">
    <property type="entry name" value="BCTRLSENSOR"/>
</dbReference>
<dbReference type="SUPFAM" id="SSF52172">
    <property type="entry name" value="CheY-like"/>
    <property type="match status" value="1"/>
</dbReference>
<feature type="transmembrane region" description="Helical" evidence="5">
    <location>
        <begin position="104"/>
        <end position="124"/>
    </location>
</feature>
<keyword evidence="5" id="KW-0472">Membrane</keyword>
<keyword evidence="3 4" id="KW-0597">Phosphoprotein</keyword>
<evidence type="ECO:0000313" key="11">
    <source>
        <dbReference type="Proteomes" id="UP001303946"/>
    </source>
</evidence>